<evidence type="ECO:0000313" key="3">
    <source>
        <dbReference type="EMBL" id="KAK0457570.1"/>
    </source>
</evidence>
<evidence type="ECO:0000259" key="2">
    <source>
        <dbReference type="Pfam" id="PF09994"/>
    </source>
</evidence>
<comment type="caution">
    <text evidence="3">The sequence shown here is derived from an EMBL/GenBank/DDBJ whole genome shotgun (WGS) entry which is preliminary data.</text>
</comment>
<dbReference type="AlphaFoldDB" id="A0AA39KAL9"/>
<dbReference type="PANTHER" id="PTHR33840">
    <property type="match status" value="1"/>
</dbReference>
<proteinExistence type="predicted"/>
<dbReference type="InterPro" id="IPR018712">
    <property type="entry name" value="Tle1-like_cat"/>
</dbReference>
<reference evidence="3" key="1">
    <citation type="submission" date="2023-06" db="EMBL/GenBank/DDBJ databases">
        <authorList>
            <consortium name="Lawrence Berkeley National Laboratory"/>
            <person name="Ahrendt S."/>
            <person name="Sahu N."/>
            <person name="Indic B."/>
            <person name="Wong-Bajracharya J."/>
            <person name="Merenyi Z."/>
            <person name="Ke H.-M."/>
            <person name="Monk M."/>
            <person name="Kocsube S."/>
            <person name="Drula E."/>
            <person name="Lipzen A."/>
            <person name="Balint B."/>
            <person name="Henrissat B."/>
            <person name="Andreopoulos B."/>
            <person name="Martin F.M."/>
            <person name="Harder C.B."/>
            <person name="Rigling D."/>
            <person name="Ford K.L."/>
            <person name="Foster G.D."/>
            <person name="Pangilinan J."/>
            <person name="Papanicolaou A."/>
            <person name="Barry K."/>
            <person name="LaButti K."/>
            <person name="Viragh M."/>
            <person name="Koriabine M."/>
            <person name="Yan M."/>
            <person name="Riley R."/>
            <person name="Champramary S."/>
            <person name="Plett K.L."/>
            <person name="Tsai I.J."/>
            <person name="Slot J."/>
            <person name="Sipos G."/>
            <person name="Plett J."/>
            <person name="Nagy L.G."/>
            <person name="Grigoriev I.V."/>
        </authorList>
    </citation>
    <scope>NUCLEOTIDE SEQUENCE</scope>
    <source>
        <strain evidence="3">CCBAS 213</strain>
    </source>
</reference>
<dbReference type="EMBL" id="JAUEPS010000021">
    <property type="protein sequence ID" value="KAK0457570.1"/>
    <property type="molecule type" value="Genomic_DNA"/>
</dbReference>
<dbReference type="RefSeq" id="XP_060329882.1">
    <property type="nucleotide sequence ID" value="XM_060467635.1"/>
</dbReference>
<sequence>MTTLDIPDAYAPHHECISTSTSITETAVDPEETVEPSVPKDFPTTIPPQHDSCTLVLCFDGTGDQFHADNSNIVQLCSLLRKDDRSQQMVYYQAGIGTYTPTQIPGLLTLKVYKTIDLMIVCSLDVHIMDGYQFLMQNYHAGDRICIFGFSRGVYTARSLAGMIHKVGLLAPDNWQQIPFAYKMYTRKDPVGWNQSKAFKKAFCMDVPIEFIGVWDTIDSVGLIPKQLPFTVSNTIIRTFHHTVSLDEHRAKFKANLWHWMMHREMELAMESGIEWHPDNGRSTDVEEVWFAGCHCDVGGGSMKNSMRYSLARITLQWMIRECFKVETGIMFDSDHLREIGIDPATLYPSVKPRPQALSVRSAMIQNEPKNKPLFKRILSTFWRHPLTLPDAPDKHQTLAPEAPSVSMNDEQCLPIGTEEEEELRNALSPIYDQLKRSKFWWILELLPIEFIQQMVNDKWVRVSCINLGRPREIPNSSSRVKVHRSVRMRMEAVHEHNIGNKYEPKAHFKNPIWIDDD</sequence>
<accession>A0AA39KAL9</accession>
<name>A0AA39KAL9_ARMTA</name>
<feature type="domain" description="T6SS Phospholipase effector Tle1-like catalytic" evidence="2">
    <location>
        <begin position="54"/>
        <end position="322"/>
    </location>
</feature>
<protein>
    <recommendedName>
        <fullName evidence="2">T6SS Phospholipase effector Tle1-like catalytic domain-containing protein</fullName>
    </recommendedName>
</protein>
<gene>
    <name evidence="3" type="ORF">EV420DRAFT_1271376</name>
</gene>
<evidence type="ECO:0000313" key="4">
    <source>
        <dbReference type="Proteomes" id="UP001175211"/>
    </source>
</evidence>
<feature type="region of interest" description="Disordered" evidence="1">
    <location>
        <begin position="23"/>
        <end position="43"/>
    </location>
</feature>
<keyword evidence="4" id="KW-1185">Reference proteome</keyword>
<organism evidence="3 4">
    <name type="scientific">Armillaria tabescens</name>
    <name type="common">Ringless honey mushroom</name>
    <name type="synonym">Agaricus tabescens</name>
    <dbReference type="NCBI Taxonomy" id="1929756"/>
    <lineage>
        <taxon>Eukaryota</taxon>
        <taxon>Fungi</taxon>
        <taxon>Dikarya</taxon>
        <taxon>Basidiomycota</taxon>
        <taxon>Agaricomycotina</taxon>
        <taxon>Agaricomycetes</taxon>
        <taxon>Agaricomycetidae</taxon>
        <taxon>Agaricales</taxon>
        <taxon>Marasmiineae</taxon>
        <taxon>Physalacriaceae</taxon>
        <taxon>Desarmillaria</taxon>
    </lineage>
</organism>
<evidence type="ECO:0000256" key="1">
    <source>
        <dbReference type="SAM" id="MobiDB-lite"/>
    </source>
</evidence>
<dbReference type="Proteomes" id="UP001175211">
    <property type="component" value="Unassembled WGS sequence"/>
</dbReference>
<dbReference type="PANTHER" id="PTHR33840:SF2">
    <property type="entry name" value="TLE1 PHOSPHOLIPASE DOMAIN-CONTAINING PROTEIN"/>
    <property type="match status" value="1"/>
</dbReference>
<dbReference type="Pfam" id="PF09994">
    <property type="entry name" value="T6SS_Tle1-like_cat"/>
    <property type="match status" value="1"/>
</dbReference>
<dbReference type="GeneID" id="85351183"/>